<sequence>MPIYKRLLVTQKRDDLYLVWAKHDERHVRYLQGTLHDNQEDLPFLTMVERGPFSVKKGQSYGVIFGNHWRVFA</sequence>
<dbReference type="EMBL" id="KZ825872">
    <property type="protein sequence ID" value="PYH94397.1"/>
    <property type="molecule type" value="Genomic_DNA"/>
</dbReference>
<organism evidence="1 2">
    <name type="scientific">Aspergillus ellipticus CBS 707.79</name>
    <dbReference type="NCBI Taxonomy" id="1448320"/>
    <lineage>
        <taxon>Eukaryota</taxon>
        <taxon>Fungi</taxon>
        <taxon>Dikarya</taxon>
        <taxon>Ascomycota</taxon>
        <taxon>Pezizomycotina</taxon>
        <taxon>Eurotiomycetes</taxon>
        <taxon>Eurotiomycetidae</taxon>
        <taxon>Eurotiales</taxon>
        <taxon>Aspergillaceae</taxon>
        <taxon>Aspergillus</taxon>
        <taxon>Aspergillus subgen. Circumdati</taxon>
    </lineage>
</organism>
<dbReference type="VEuPathDB" id="FungiDB:BO71DRAFT_398914"/>
<keyword evidence="2" id="KW-1185">Reference proteome</keyword>
<proteinExistence type="predicted"/>
<evidence type="ECO:0000313" key="2">
    <source>
        <dbReference type="Proteomes" id="UP000247810"/>
    </source>
</evidence>
<dbReference type="OrthoDB" id="4207188at2759"/>
<protein>
    <submittedName>
        <fullName evidence="1">Uncharacterized protein</fullName>
    </submittedName>
</protein>
<reference evidence="1 2" key="1">
    <citation type="submission" date="2018-02" db="EMBL/GenBank/DDBJ databases">
        <title>The genomes of Aspergillus section Nigri reveals drivers in fungal speciation.</title>
        <authorList>
            <consortium name="DOE Joint Genome Institute"/>
            <person name="Vesth T.C."/>
            <person name="Nybo J."/>
            <person name="Theobald S."/>
            <person name="Brandl J."/>
            <person name="Frisvad J.C."/>
            <person name="Nielsen K.F."/>
            <person name="Lyhne E.K."/>
            <person name="Kogle M.E."/>
            <person name="Kuo A."/>
            <person name="Riley R."/>
            <person name="Clum A."/>
            <person name="Nolan M."/>
            <person name="Lipzen A."/>
            <person name="Salamov A."/>
            <person name="Henrissat B."/>
            <person name="Wiebenga A."/>
            <person name="De vries R.P."/>
            <person name="Grigoriev I.V."/>
            <person name="Mortensen U.H."/>
            <person name="Andersen M.R."/>
            <person name="Baker S.E."/>
        </authorList>
    </citation>
    <scope>NUCLEOTIDE SEQUENCE [LARGE SCALE GENOMIC DNA]</scope>
    <source>
        <strain evidence="1 2">CBS 707.79</strain>
    </source>
</reference>
<dbReference type="AlphaFoldDB" id="A0A319DJV7"/>
<evidence type="ECO:0000313" key="1">
    <source>
        <dbReference type="EMBL" id="PYH94397.1"/>
    </source>
</evidence>
<name>A0A319DJV7_9EURO</name>
<dbReference type="Proteomes" id="UP000247810">
    <property type="component" value="Unassembled WGS sequence"/>
</dbReference>
<accession>A0A319DJV7</accession>
<gene>
    <name evidence="1" type="ORF">BO71DRAFT_398914</name>
</gene>